<dbReference type="RefSeq" id="WP_211346371.1">
    <property type="nucleotide sequence ID" value="NZ_JBHTGQ010000005.1"/>
</dbReference>
<accession>A0ABW2V2S8</accession>
<evidence type="ECO:0000256" key="8">
    <source>
        <dbReference type="ARBA" id="ARBA00022909"/>
    </source>
</evidence>
<reference evidence="11" key="1">
    <citation type="journal article" date="2019" name="Int. J. Syst. Evol. Microbiol.">
        <title>The Global Catalogue of Microorganisms (GCM) 10K type strain sequencing project: providing services to taxonomists for standard genome sequencing and annotation.</title>
        <authorList>
            <consortium name="The Broad Institute Genomics Platform"/>
            <consortium name="The Broad Institute Genome Sequencing Center for Infectious Disease"/>
            <person name="Wu L."/>
            <person name="Ma J."/>
        </authorList>
    </citation>
    <scope>NUCLEOTIDE SEQUENCE [LARGE SCALE GENOMIC DNA]</scope>
    <source>
        <strain evidence="11">JCM 18657</strain>
    </source>
</reference>
<dbReference type="Proteomes" id="UP001596528">
    <property type="component" value="Unassembled WGS sequence"/>
</dbReference>
<dbReference type="EC" id="2.7.6.3" evidence="3"/>
<evidence type="ECO:0000313" key="11">
    <source>
        <dbReference type="Proteomes" id="UP001596528"/>
    </source>
</evidence>
<evidence type="ECO:0000256" key="5">
    <source>
        <dbReference type="ARBA" id="ARBA00022741"/>
    </source>
</evidence>
<dbReference type="Gene3D" id="3.30.70.560">
    <property type="entry name" value="7,8-Dihydro-6-hydroxymethylpterin-pyrophosphokinase HPPK"/>
    <property type="match status" value="1"/>
</dbReference>
<keyword evidence="5" id="KW-0547">Nucleotide-binding</keyword>
<dbReference type="GO" id="GO:0003848">
    <property type="term" value="F:2-amino-4-hydroxy-6-hydroxymethyldihydropteridine diphosphokinase activity"/>
    <property type="evidence" value="ECO:0007669"/>
    <property type="project" value="UniProtKB-EC"/>
</dbReference>
<keyword evidence="6" id="KW-0418">Kinase</keyword>
<dbReference type="Pfam" id="PF01288">
    <property type="entry name" value="HPPK"/>
    <property type="match status" value="1"/>
</dbReference>
<keyword evidence="7" id="KW-0067">ATP-binding</keyword>
<name>A0ABW2V2S8_9BACL</name>
<keyword evidence="11" id="KW-1185">Reference proteome</keyword>
<evidence type="ECO:0000256" key="4">
    <source>
        <dbReference type="ARBA" id="ARBA00022679"/>
    </source>
</evidence>
<proteinExistence type="predicted"/>
<evidence type="ECO:0000256" key="2">
    <source>
        <dbReference type="ARBA" id="ARBA00005051"/>
    </source>
</evidence>
<keyword evidence="4 10" id="KW-0808">Transferase</keyword>
<gene>
    <name evidence="10" type="primary">folK</name>
    <name evidence="10" type="ORF">ACFQWB_03035</name>
</gene>
<keyword evidence="8" id="KW-0289">Folate biosynthesis</keyword>
<dbReference type="EMBL" id="JBHTGQ010000005">
    <property type="protein sequence ID" value="MFC7748922.1"/>
    <property type="molecule type" value="Genomic_DNA"/>
</dbReference>
<sequence>MMEALAYIALGSNLGDRARNLAEAVKRMDSHPGIRLAAMSDIYETEPVGPVRQDDFLNAVAAVRTNLEPEPLLDALLAIEAEMGRVREIRWGPRTIDLDVLLYENIICNTPRLTIPHPHMGDRAFVLIPLVDCMDKLKRPEAESWRERLETLIGKETVRRWTDNR</sequence>
<dbReference type="CDD" id="cd00483">
    <property type="entry name" value="HPPK"/>
    <property type="match status" value="1"/>
</dbReference>
<evidence type="ECO:0000256" key="7">
    <source>
        <dbReference type="ARBA" id="ARBA00022840"/>
    </source>
</evidence>
<organism evidence="10 11">
    <name type="scientific">Paenibacillus thermoaerophilus</name>
    <dbReference type="NCBI Taxonomy" id="1215385"/>
    <lineage>
        <taxon>Bacteria</taxon>
        <taxon>Bacillati</taxon>
        <taxon>Bacillota</taxon>
        <taxon>Bacilli</taxon>
        <taxon>Bacillales</taxon>
        <taxon>Paenibacillaceae</taxon>
        <taxon>Paenibacillus</taxon>
    </lineage>
</organism>
<evidence type="ECO:0000256" key="3">
    <source>
        <dbReference type="ARBA" id="ARBA00013253"/>
    </source>
</evidence>
<dbReference type="NCBIfam" id="TIGR01498">
    <property type="entry name" value="folK"/>
    <property type="match status" value="1"/>
</dbReference>
<comment type="pathway">
    <text evidence="2">Cofactor biosynthesis; tetrahydrofolate biosynthesis; 2-amino-4-hydroxy-6-hydroxymethyl-7,8-dihydropteridine diphosphate from 7,8-dihydroneopterin triphosphate: step 4/4.</text>
</comment>
<evidence type="ECO:0000259" key="9">
    <source>
        <dbReference type="PROSITE" id="PS00794"/>
    </source>
</evidence>
<evidence type="ECO:0000256" key="6">
    <source>
        <dbReference type="ARBA" id="ARBA00022777"/>
    </source>
</evidence>
<dbReference type="PANTHER" id="PTHR43071">
    <property type="entry name" value="2-AMINO-4-HYDROXY-6-HYDROXYMETHYLDIHYDROPTERIDINE PYROPHOSPHOKINASE"/>
    <property type="match status" value="1"/>
</dbReference>
<evidence type="ECO:0000256" key="1">
    <source>
        <dbReference type="ARBA" id="ARBA00000198"/>
    </source>
</evidence>
<dbReference type="SUPFAM" id="SSF55083">
    <property type="entry name" value="6-hydroxymethyl-7,8-dihydropterin pyrophosphokinase, HPPK"/>
    <property type="match status" value="1"/>
</dbReference>
<dbReference type="PANTHER" id="PTHR43071:SF1">
    <property type="entry name" value="2-AMINO-4-HYDROXY-6-HYDROXYMETHYLDIHYDROPTERIDINE PYROPHOSPHOKINASE"/>
    <property type="match status" value="1"/>
</dbReference>
<comment type="catalytic activity">
    <reaction evidence="1">
        <text>6-hydroxymethyl-7,8-dihydropterin + ATP = (7,8-dihydropterin-6-yl)methyl diphosphate + AMP + H(+)</text>
        <dbReference type="Rhea" id="RHEA:11412"/>
        <dbReference type="ChEBI" id="CHEBI:15378"/>
        <dbReference type="ChEBI" id="CHEBI:30616"/>
        <dbReference type="ChEBI" id="CHEBI:44841"/>
        <dbReference type="ChEBI" id="CHEBI:72950"/>
        <dbReference type="ChEBI" id="CHEBI:456215"/>
        <dbReference type="EC" id="2.7.6.3"/>
    </reaction>
</comment>
<dbReference type="InterPro" id="IPR035907">
    <property type="entry name" value="Hppk_sf"/>
</dbReference>
<dbReference type="PROSITE" id="PS00794">
    <property type="entry name" value="HPPK"/>
    <property type="match status" value="1"/>
</dbReference>
<comment type="caution">
    <text evidence="10">The sequence shown here is derived from an EMBL/GenBank/DDBJ whole genome shotgun (WGS) entry which is preliminary data.</text>
</comment>
<feature type="domain" description="7,8-dihydro-6-hydroxymethylpterin-pyrophosphokinase" evidence="9">
    <location>
        <begin position="90"/>
        <end position="101"/>
    </location>
</feature>
<evidence type="ECO:0000313" key="10">
    <source>
        <dbReference type="EMBL" id="MFC7748922.1"/>
    </source>
</evidence>
<dbReference type="InterPro" id="IPR000550">
    <property type="entry name" value="Hppk"/>
</dbReference>
<protein>
    <recommendedName>
        <fullName evidence="3">2-amino-4-hydroxy-6-hydroxymethyldihydropteridine diphosphokinase</fullName>
        <ecNumber evidence="3">2.7.6.3</ecNumber>
    </recommendedName>
</protein>